<comment type="similarity">
    <text evidence="6">Belongs to the relA/spoT family.</text>
</comment>
<dbReference type="OrthoDB" id="9805041at2"/>
<feature type="domain" description="TGS" evidence="10">
    <location>
        <begin position="418"/>
        <end position="483"/>
    </location>
</feature>
<accession>A0A4Y6UBD7</accession>
<dbReference type="Pfam" id="PF13291">
    <property type="entry name" value="ACT_4"/>
    <property type="match status" value="1"/>
</dbReference>
<dbReference type="PROSITE" id="PS51671">
    <property type="entry name" value="ACT"/>
    <property type="match status" value="1"/>
</dbReference>
<dbReference type="EC" id="2.7.6.5" evidence="1"/>
<evidence type="ECO:0000256" key="5">
    <source>
        <dbReference type="ARBA" id="ARBA00048244"/>
    </source>
</evidence>
<evidence type="ECO:0000256" key="2">
    <source>
        <dbReference type="ARBA" id="ARBA00014315"/>
    </source>
</evidence>
<name>A0A4Y6UBD7_9PROT</name>
<dbReference type="InterPro" id="IPR006674">
    <property type="entry name" value="HD_domain"/>
</dbReference>
<dbReference type="SUPFAM" id="SSF81271">
    <property type="entry name" value="TGS-like"/>
    <property type="match status" value="1"/>
</dbReference>
<dbReference type="InterPro" id="IPR012676">
    <property type="entry name" value="TGS-like"/>
</dbReference>
<dbReference type="CDD" id="cd05399">
    <property type="entry name" value="NT_Rel-Spo_like"/>
    <property type="match status" value="1"/>
</dbReference>
<evidence type="ECO:0000256" key="1">
    <source>
        <dbReference type="ARBA" id="ARBA00013251"/>
    </source>
</evidence>
<feature type="domain" description="HD" evidence="9">
    <location>
        <begin position="78"/>
        <end position="177"/>
    </location>
</feature>
<dbReference type="GO" id="GO:0015969">
    <property type="term" value="P:guanosine tetraphosphate metabolic process"/>
    <property type="evidence" value="ECO:0007669"/>
    <property type="project" value="InterPro"/>
</dbReference>
<evidence type="ECO:0000256" key="7">
    <source>
        <dbReference type="SAM" id="MobiDB-lite"/>
    </source>
</evidence>
<dbReference type="Pfam" id="PF13328">
    <property type="entry name" value="HD_4"/>
    <property type="match status" value="1"/>
</dbReference>
<dbReference type="PANTHER" id="PTHR21262">
    <property type="entry name" value="GUANOSINE-3',5'-BIS DIPHOSPHATE 3'-PYROPHOSPHOHYDROLASE"/>
    <property type="match status" value="1"/>
</dbReference>
<dbReference type="PANTHER" id="PTHR21262:SF36">
    <property type="entry name" value="BIFUNCTIONAL (P)PPGPP SYNTHASE_HYDROLASE SPOT"/>
    <property type="match status" value="1"/>
</dbReference>
<protein>
    <recommendedName>
        <fullName evidence="2">GTP pyrophosphokinase rsh</fullName>
        <ecNumber evidence="1">2.7.6.5</ecNumber>
    </recommendedName>
    <alternativeName>
        <fullName evidence="4">(p)ppGpp synthase</fullName>
    </alternativeName>
    <alternativeName>
        <fullName evidence="3">ATP:GTP 3'-pyrophosphotransferase</fullName>
    </alternativeName>
</protein>
<dbReference type="AlphaFoldDB" id="A0A4Y6UBD7"/>
<dbReference type="SMART" id="SM00471">
    <property type="entry name" value="HDc"/>
    <property type="match status" value="1"/>
</dbReference>
<dbReference type="Proteomes" id="UP000318709">
    <property type="component" value="Chromosome"/>
</dbReference>
<evidence type="ECO:0000259" key="10">
    <source>
        <dbReference type="PROSITE" id="PS51880"/>
    </source>
</evidence>
<dbReference type="SMART" id="SM00954">
    <property type="entry name" value="RelA_SpoT"/>
    <property type="match status" value="1"/>
</dbReference>
<proteinExistence type="inferred from homology"/>
<dbReference type="GO" id="GO:0005886">
    <property type="term" value="C:plasma membrane"/>
    <property type="evidence" value="ECO:0007669"/>
    <property type="project" value="TreeGrafter"/>
</dbReference>
<dbReference type="InterPro" id="IPR043519">
    <property type="entry name" value="NT_sf"/>
</dbReference>
<dbReference type="Gene3D" id="3.30.70.260">
    <property type="match status" value="1"/>
</dbReference>
<evidence type="ECO:0000256" key="4">
    <source>
        <dbReference type="ARBA" id="ARBA00032407"/>
    </source>
</evidence>
<dbReference type="FunFam" id="3.10.20.30:FF:000002">
    <property type="entry name" value="GTP pyrophosphokinase (RelA/SpoT)"/>
    <property type="match status" value="1"/>
</dbReference>
<feature type="domain" description="ACT" evidence="8">
    <location>
        <begin position="684"/>
        <end position="758"/>
    </location>
</feature>
<dbReference type="EMBL" id="CP038231">
    <property type="protein sequence ID" value="QDH14444.1"/>
    <property type="molecule type" value="Genomic_DNA"/>
</dbReference>
<dbReference type="SUPFAM" id="SSF109604">
    <property type="entry name" value="HD-domain/PDEase-like"/>
    <property type="match status" value="1"/>
</dbReference>
<dbReference type="InterPro" id="IPR004095">
    <property type="entry name" value="TGS"/>
</dbReference>
<dbReference type="CDD" id="cd00077">
    <property type="entry name" value="HDc"/>
    <property type="match status" value="1"/>
</dbReference>
<comment type="function">
    <text evidence="6">In eubacteria ppGpp (guanosine 3'-diphosphate 5'-diphosphate) is a mediator of the stringent response that coordinates a variety of cellular activities in response to changes in nutritional abundance.</text>
</comment>
<dbReference type="InterPro" id="IPR033655">
    <property type="entry name" value="TGS_RelA/SpoT"/>
</dbReference>
<evidence type="ECO:0000313" key="11">
    <source>
        <dbReference type="EMBL" id="QDH14444.1"/>
    </source>
</evidence>
<dbReference type="Gene3D" id="3.10.20.30">
    <property type="match status" value="1"/>
</dbReference>
<dbReference type="GO" id="GO:0042594">
    <property type="term" value="P:response to starvation"/>
    <property type="evidence" value="ECO:0007669"/>
    <property type="project" value="TreeGrafter"/>
</dbReference>
<dbReference type="CDD" id="cd01668">
    <property type="entry name" value="TGS_RSH"/>
    <property type="match status" value="1"/>
</dbReference>
<dbReference type="InterPro" id="IPR012675">
    <property type="entry name" value="Beta-grasp_dom_sf"/>
</dbReference>
<dbReference type="PROSITE" id="PS51831">
    <property type="entry name" value="HD"/>
    <property type="match status" value="1"/>
</dbReference>
<gene>
    <name evidence="11" type="ORF">E3E12_06405</name>
</gene>
<keyword evidence="12" id="KW-1185">Reference proteome</keyword>
<sequence>MAQEPQTPVLTVVPGSGGQPAAQPPAGLQAPALELAVEPLLEKIAAYNPEADLEAVRRAYGLAVQAHEGQQRDNGDPYITHPLAVAHVLAGFRMDTTSIIVGLLHDTVEDTNLTLKKLEGLFGAECAAIVDGVTKLTRLELQSDRTKQAENFRKLVLAMSRDIRVLIVKLADRLHNMRTLHFVTKTSRRLRIARETLDIYAPLAERIGMDRVKTELQDIAFANVEPEADATIRARLNYLRGQGAGMIERIRAELAAECRKAGVEVLEVTGREKSPYSIWEKMKRRNVAFEQLSDIMAFRIVVPDRVSCYAALGVIHGQHPMIATRFKDYISTPKNNGYQSLHTGVTLHGTESQKIEVQIRTDAMHAQAENGVAAHWAYKEGGGLDDSLTGRMRWVQDLLDILENSQGPAEFLENTKLELYQDQVFCFTPKGQLISLPRGATPVDFAYAVHSQVGDSCVGAKVNGRLVPLRQPLQNGDQVEIMTARGSQPSPSWERFLVTGKARARVRRFVALQQRRATIDNGRSTLVRVFRQEAIPVSDKVLEGALGALPMASLDDLYAAVGNNSIAPQDVILAVQPDYKKRSKAPRVVPGLPGGEAGASKRRAGEFLRGIGSGVEVHMAGCCRPLPGDRIVGIIAQGRGVTVHQHDCRNLEAMAESPGRFLEVDWDQEALGDSGAAAPRYVGRLSVVAENDSAVLAALTNLATRHGGSVVNLRILNRQTDIMEILVDLEVRNLQQLQTVIAAFRMTQGVAQVERIRA</sequence>
<dbReference type="Pfam" id="PF02824">
    <property type="entry name" value="TGS"/>
    <property type="match status" value="1"/>
</dbReference>
<dbReference type="SUPFAM" id="SSF81301">
    <property type="entry name" value="Nucleotidyltransferase"/>
    <property type="match status" value="1"/>
</dbReference>
<evidence type="ECO:0000313" key="12">
    <source>
        <dbReference type="Proteomes" id="UP000318709"/>
    </source>
</evidence>
<evidence type="ECO:0000256" key="3">
    <source>
        <dbReference type="ARBA" id="ARBA00029754"/>
    </source>
</evidence>
<reference evidence="11 12" key="1">
    <citation type="submission" date="2019-03" db="EMBL/GenBank/DDBJ databases">
        <title>The complete genome sequence of Swingsia_sp. F3b2 LMG30590(T).</title>
        <authorList>
            <person name="Chua K.-O."/>
            <person name="Chan K.-G."/>
            <person name="See-Too W.-S."/>
        </authorList>
    </citation>
    <scope>NUCLEOTIDE SEQUENCE [LARGE SCALE GENOMIC DNA]</scope>
    <source>
        <strain evidence="11 12">F3b2</strain>
    </source>
</reference>
<evidence type="ECO:0000259" key="9">
    <source>
        <dbReference type="PROSITE" id="PS51831"/>
    </source>
</evidence>
<dbReference type="InterPro" id="IPR002912">
    <property type="entry name" value="ACT_dom"/>
</dbReference>
<dbReference type="InterPro" id="IPR045600">
    <property type="entry name" value="RelA/SpoT_AH_RIS"/>
</dbReference>
<dbReference type="Gene3D" id="1.10.3210.10">
    <property type="entry name" value="Hypothetical protein af1432"/>
    <property type="match status" value="1"/>
</dbReference>
<dbReference type="InterPro" id="IPR007685">
    <property type="entry name" value="RelA_SpoT"/>
</dbReference>
<dbReference type="KEGG" id="swf:E3E12_06405"/>
<dbReference type="PROSITE" id="PS51880">
    <property type="entry name" value="TGS"/>
    <property type="match status" value="1"/>
</dbReference>
<feature type="region of interest" description="Disordered" evidence="7">
    <location>
        <begin position="1"/>
        <end position="26"/>
    </location>
</feature>
<organism evidence="11 12">
    <name type="scientific">Formicincola oecophyllae</name>
    <dbReference type="NCBI Taxonomy" id="2558361"/>
    <lineage>
        <taxon>Bacteria</taxon>
        <taxon>Pseudomonadati</taxon>
        <taxon>Pseudomonadota</taxon>
        <taxon>Alphaproteobacteria</taxon>
        <taxon>Acetobacterales</taxon>
        <taxon>Acetobacteraceae</taxon>
        <taxon>Formicincola</taxon>
    </lineage>
</organism>
<dbReference type="Gene3D" id="3.30.460.10">
    <property type="entry name" value="Beta Polymerase, domain 2"/>
    <property type="match status" value="1"/>
</dbReference>
<dbReference type="GO" id="GO:0008728">
    <property type="term" value="F:GTP diphosphokinase activity"/>
    <property type="evidence" value="ECO:0007669"/>
    <property type="project" value="UniProtKB-EC"/>
</dbReference>
<dbReference type="Pfam" id="PF19296">
    <property type="entry name" value="RelA_AH_RIS"/>
    <property type="match status" value="1"/>
</dbReference>
<dbReference type="InterPro" id="IPR003607">
    <property type="entry name" value="HD/PDEase_dom"/>
</dbReference>
<comment type="catalytic activity">
    <reaction evidence="5">
        <text>GTP + ATP = guanosine 3'-diphosphate 5'-triphosphate + AMP</text>
        <dbReference type="Rhea" id="RHEA:22088"/>
        <dbReference type="ChEBI" id="CHEBI:30616"/>
        <dbReference type="ChEBI" id="CHEBI:37565"/>
        <dbReference type="ChEBI" id="CHEBI:142410"/>
        <dbReference type="ChEBI" id="CHEBI:456215"/>
        <dbReference type="EC" id="2.7.6.5"/>
    </reaction>
</comment>
<dbReference type="RefSeq" id="WP_141444145.1">
    <property type="nucleotide sequence ID" value="NZ_CP038231.1"/>
</dbReference>
<dbReference type="GO" id="GO:0008893">
    <property type="term" value="F:guanosine-3',5'-bis(diphosphate) 3'-diphosphatase activity"/>
    <property type="evidence" value="ECO:0007669"/>
    <property type="project" value="TreeGrafter"/>
</dbReference>
<dbReference type="NCBIfam" id="TIGR00691">
    <property type="entry name" value="spoT_relA"/>
    <property type="match status" value="1"/>
</dbReference>
<evidence type="ECO:0000259" key="8">
    <source>
        <dbReference type="PROSITE" id="PS51671"/>
    </source>
</evidence>
<dbReference type="Pfam" id="PF04607">
    <property type="entry name" value="RelA_SpoT"/>
    <property type="match status" value="1"/>
</dbReference>
<keyword evidence="11" id="KW-0378">Hydrolase</keyword>
<dbReference type="CDD" id="cd04876">
    <property type="entry name" value="ACT_RelA-SpoT"/>
    <property type="match status" value="1"/>
</dbReference>
<dbReference type="FunFam" id="1.10.3210.10:FF:000001">
    <property type="entry name" value="GTP pyrophosphokinase RelA"/>
    <property type="match status" value="1"/>
</dbReference>
<dbReference type="InterPro" id="IPR004811">
    <property type="entry name" value="RelA/Spo_fam"/>
</dbReference>
<evidence type="ECO:0000256" key="6">
    <source>
        <dbReference type="RuleBase" id="RU003847"/>
    </source>
</evidence>